<dbReference type="Pfam" id="PF01765">
    <property type="entry name" value="RRF"/>
    <property type="match status" value="1"/>
</dbReference>
<keyword evidence="2" id="KW-0648">Protein biosynthesis</keyword>
<dbReference type="HAMAP" id="MF_00040">
    <property type="entry name" value="RRF"/>
    <property type="match status" value="1"/>
</dbReference>
<evidence type="ECO:0000256" key="2">
    <source>
        <dbReference type="ARBA" id="ARBA00022917"/>
    </source>
</evidence>
<dbReference type="Gene3D" id="1.10.132.20">
    <property type="entry name" value="Ribosome-recycling factor"/>
    <property type="match status" value="1"/>
</dbReference>
<protein>
    <recommendedName>
        <fullName evidence="3">Ribosome recycling factor domain-containing protein</fullName>
    </recommendedName>
</protein>
<evidence type="ECO:0000313" key="4">
    <source>
        <dbReference type="EMBL" id="SVD75801.1"/>
    </source>
</evidence>
<dbReference type="InterPro" id="IPR002661">
    <property type="entry name" value="Ribosome_recyc_fac"/>
</dbReference>
<dbReference type="InterPro" id="IPR036191">
    <property type="entry name" value="RRF_sf"/>
</dbReference>
<comment type="similarity">
    <text evidence="1">Belongs to the RRF family.</text>
</comment>
<dbReference type="CDD" id="cd00520">
    <property type="entry name" value="RRF"/>
    <property type="match status" value="1"/>
</dbReference>
<dbReference type="FunFam" id="3.30.1360.40:FF:000001">
    <property type="entry name" value="Ribosome-recycling factor"/>
    <property type="match status" value="1"/>
</dbReference>
<proteinExistence type="inferred from homology"/>
<dbReference type="PANTHER" id="PTHR20982:SF3">
    <property type="entry name" value="MITOCHONDRIAL RIBOSOME RECYCLING FACTOR PSEUDO 1"/>
    <property type="match status" value="1"/>
</dbReference>
<dbReference type="SUPFAM" id="SSF55194">
    <property type="entry name" value="Ribosome recycling factor, RRF"/>
    <property type="match status" value="1"/>
</dbReference>
<dbReference type="EMBL" id="UINC01171304">
    <property type="protein sequence ID" value="SVD75801.1"/>
    <property type="molecule type" value="Genomic_DNA"/>
</dbReference>
<accession>A0A382XZ77</accession>
<dbReference type="AlphaFoldDB" id="A0A382XZ77"/>
<feature type="domain" description="Ribosome recycling factor" evidence="3">
    <location>
        <begin position="36"/>
        <end position="196"/>
    </location>
</feature>
<gene>
    <name evidence="4" type="ORF">METZ01_LOCUS428655</name>
</gene>
<dbReference type="InterPro" id="IPR023584">
    <property type="entry name" value="Ribosome_recyc_fac_dom"/>
</dbReference>
<dbReference type="PANTHER" id="PTHR20982">
    <property type="entry name" value="RIBOSOME RECYCLING FACTOR"/>
    <property type="match status" value="1"/>
</dbReference>
<evidence type="ECO:0000256" key="1">
    <source>
        <dbReference type="ARBA" id="ARBA00005912"/>
    </source>
</evidence>
<reference evidence="4" key="1">
    <citation type="submission" date="2018-05" db="EMBL/GenBank/DDBJ databases">
        <authorList>
            <person name="Lanie J.A."/>
            <person name="Ng W.-L."/>
            <person name="Kazmierczak K.M."/>
            <person name="Andrzejewski T.M."/>
            <person name="Davidsen T.M."/>
            <person name="Wayne K.J."/>
            <person name="Tettelin H."/>
            <person name="Glass J.I."/>
            <person name="Rusch D."/>
            <person name="Podicherti R."/>
            <person name="Tsui H.-C.T."/>
            <person name="Winkler M.E."/>
        </authorList>
    </citation>
    <scope>NUCLEOTIDE SEQUENCE</scope>
</reference>
<sequence length="198" mass="21901">VDEGPDEPGDAVSDEMIQMVLDEASSGMSDAVTHARREFSTVRTGRASSAIVEKVVVVAYGVEMRMQELASFSIPEPRQLLVTPHDPANVPAIEKAIVQADLGLTPGNDGRSVRLSFPELTEERRRDLVRMVNGMAEEGKNRMRGLRRGARKDLDDLEGSVSEDDLKWAGKRLDDMIHDFEAEIDAARQAKEDELLEV</sequence>
<evidence type="ECO:0000259" key="3">
    <source>
        <dbReference type="Pfam" id="PF01765"/>
    </source>
</evidence>
<dbReference type="GO" id="GO:0006412">
    <property type="term" value="P:translation"/>
    <property type="evidence" value="ECO:0007669"/>
    <property type="project" value="UniProtKB-KW"/>
</dbReference>
<feature type="non-terminal residue" evidence="4">
    <location>
        <position position="1"/>
    </location>
</feature>
<name>A0A382XZ77_9ZZZZ</name>
<organism evidence="4">
    <name type="scientific">marine metagenome</name>
    <dbReference type="NCBI Taxonomy" id="408172"/>
    <lineage>
        <taxon>unclassified sequences</taxon>
        <taxon>metagenomes</taxon>
        <taxon>ecological metagenomes</taxon>
    </lineage>
</organism>
<dbReference type="GO" id="GO:0043023">
    <property type="term" value="F:ribosomal large subunit binding"/>
    <property type="evidence" value="ECO:0007669"/>
    <property type="project" value="TreeGrafter"/>
</dbReference>
<dbReference type="Gene3D" id="3.30.1360.40">
    <property type="match status" value="1"/>
</dbReference>